<keyword evidence="7" id="KW-1185">Reference proteome</keyword>
<dbReference type="PANTHER" id="PTHR30055">
    <property type="entry name" value="HTH-TYPE TRANSCRIPTIONAL REGULATOR RUTR"/>
    <property type="match status" value="1"/>
</dbReference>
<dbReference type="Pfam" id="PF00440">
    <property type="entry name" value="TetR_N"/>
    <property type="match status" value="1"/>
</dbReference>
<keyword evidence="2 4" id="KW-0238">DNA-binding</keyword>
<dbReference type="GO" id="GO:0003700">
    <property type="term" value="F:DNA-binding transcription factor activity"/>
    <property type="evidence" value="ECO:0007669"/>
    <property type="project" value="TreeGrafter"/>
</dbReference>
<name>A0A5N0US19_9PSEU</name>
<dbReference type="PRINTS" id="PR00455">
    <property type="entry name" value="HTHTETR"/>
</dbReference>
<feature type="domain" description="HTH tetR-type" evidence="5">
    <location>
        <begin position="8"/>
        <end position="68"/>
    </location>
</feature>
<sequence length="206" mass="22840">MGRPKTPLVDREEVVATALGIIDKDGLDALSLRRLGTELGVTGAALYHHFADKEEILRGVVELVLSREVLPRLENGGWEDYVEASVTRFRAALVAHPNSAPLMAPRGTRPPFDNLHREFIATKMLEAGVPRRLCYPIIDSTESLVFGSVMTNPRQLPLQERLGLYGRGDQPNLQKVVRATAKAADRVFQLQLRALLAGWRVLIEEG</sequence>
<dbReference type="OrthoDB" id="329481at2"/>
<dbReference type="InterPro" id="IPR050109">
    <property type="entry name" value="HTH-type_TetR-like_transc_reg"/>
</dbReference>
<dbReference type="RefSeq" id="WP_144762391.1">
    <property type="nucleotide sequence ID" value="NZ_VMNW02000076.1"/>
</dbReference>
<dbReference type="SUPFAM" id="SSF48498">
    <property type="entry name" value="Tetracyclin repressor-like, C-terminal domain"/>
    <property type="match status" value="1"/>
</dbReference>
<comment type="caution">
    <text evidence="6">The sequence shown here is derived from an EMBL/GenBank/DDBJ whole genome shotgun (WGS) entry which is preliminary data.</text>
</comment>
<dbReference type="InterPro" id="IPR009057">
    <property type="entry name" value="Homeodomain-like_sf"/>
</dbReference>
<evidence type="ECO:0000256" key="4">
    <source>
        <dbReference type="PROSITE-ProRule" id="PRU00335"/>
    </source>
</evidence>
<evidence type="ECO:0000313" key="7">
    <source>
        <dbReference type="Proteomes" id="UP000319769"/>
    </source>
</evidence>
<dbReference type="InterPro" id="IPR001647">
    <property type="entry name" value="HTH_TetR"/>
</dbReference>
<dbReference type="EMBL" id="VMNW02000076">
    <property type="protein sequence ID" value="KAA9153467.1"/>
    <property type="molecule type" value="Genomic_DNA"/>
</dbReference>
<dbReference type="InterPro" id="IPR036271">
    <property type="entry name" value="Tet_transcr_reg_TetR-rel_C_sf"/>
</dbReference>
<dbReference type="Gene3D" id="1.10.357.10">
    <property type="entry name" value="Tetracycline Repressor, domain 2"/>
    <property type="match status" value="1"/>
</dbReference>
<evidence type="ECO:0000256" key="1">
    <source>
        <dbReference type="ARBA" id="ARBA00023015"/>
    </source>
</evidence>
<dbReference type="PROSITE" id="PS01081">
    <property type="entry name" value="HTH_TETR_1"/>
    <property type="match status" value="1"/>
</dbReference>
<reference evidence="6" key="1">
    <citation type="submission" date="2019-09" db="EMBL/GenBank/DDBJ databases">
        <authorList>
            <person name="Teo W.F.A."/>
            <person name="Duangmal K."/>
        </authorList>
    </citation>
    <scope>NUCLEOTIDE SEQUENCE [LARGE SCALE GENOMIC DNA]</scope>
    <source>
        <strain evidence="6">K81G1</strain>
    </source>
</reference>
<dbReference type="GO" id="GO:0046677">
    <property type="term" value="P:response to antibiotic"/>
    <property type="evidence" value="ECO:0007669"/>
    <property type="project" value="InterPro"/>
</dbReference>
<dbReference type="InterPro" id="IPR023772">
    <property type="entry name" value="DNA-bd_HTH_TetR-type_CS"/>
</dbReference>
<evidence type="ECO:0000259" key="5">
    <source>
        <dbReference type="PROSITE" id="PS50977"/>
    </source>
</evidence>
<proteinExistence type="predicted"/>
<keyword evidence="1" id="KW-0805">Transcription regulation</keyword>
<dbReference type="PANTHER" id="PTHR30055:SF151">
    <property type="entry name" value="TRANSCRIPTIONAL REGULATORY PROTEIN"/>
    <property type="match status" value="1"/>
</dbReference>
<dbReference type="PRINTS" id="PR00400">
    <property type="entry name" value="TETREPRESSOR"/>
</dbReference>
<protein>
    <submittedName>
        <fullName evidence="6">TetR family transcriptional regulator</fullName>
    </submittedName>
</protein>
<dbReference type="SUPFAM" id="SSF46689">
    <property type="entry name" value="Homeodomain-like"/>
    <property type="match status" value="1"/>
</dbReference>
<dbReference type="GO" id="GO:0045892">
    <property type="term" value="P:negative regulation of DNA-templated transcription"/>
    <property type="evidence" value="ECO:0007669"/>
    <property type="project" value="InterPro"/>
</dbReference>
<organism evidence="6 7">
    <name type="scientific">Amycolatopsis acidicola</name>
    <dbReference type="NCBI Taxonomy" id="2596893"/>
    <lineage>
        <taxon>Bacteria</taxon>
        <taxon>Bacillati</taxon>
        <taxon>Actinomycetota</taxon>
        <taxon>Actinomycetes</taxon>
        <taxon>Pseudonocardiales</taxon>
        <taxon>Pseudonocardiaceae</taxon>
        <taxon>Amycolatopsis</taxon>
    </lineage>
</organism>
<evidence type="ECO:0000313" key="6">
    <source>
        <dbReference type="EMBL" id="KAA9153467.1"/>
    </source>
</evidence>
<dbReference type="InterPro" id="IPR003012">
    <property type="entry name" value="Tet_transcr_reg_TetR"/>
</dbReference>
<dbReference type="GO" id="GO:0000976">
    <property type="term" value="F:transcription cis-regulatory region binding"/>
    <property type="evidence" value="ECO:0007669"/>
    <property type="project" value="TreeGrafter"/>
</dbReference>
<keyword evidence="3" id="KW-0804">Transcription</keyword>
<dbReference type="Proteomes" id="UP000319769">
    <property type="component" value="Unassembled WGS sequence"/>
</dbReference>
<evidence type="ECO:0000256" key="3">
    <source>
        <dbReference type="ARBA" id="ARBA00023163"/>
    </source>
</evidence>
<gene>
    <name evidence="6" type="ORF">FPZ12_034565</name>
</gene>
<evidence type="ECO:0000256" key="2">
    <source>
        <dbReference type="ARBA" id="ARBA00023125"/>
    </source>
</evidence>
<accession>A0A5N0US19</accession>
<feature type="DNA-binding region" description="H-T-H motif" evidence="4">
    <location>
        <begin position="31"/>
        <end position="50"/>
    </location>
</feature>
<dbReference type="PROSITE" id="PS50977">
    <property type="entry name" value="HTH_TETR_2"/>
    <property type="match status" value="1"/>
</dbReference>
<dbReference type="AlphaFoldDB" id="A0A5N0US19"/>